<keyword evidence="3" id="KW-0862">Zinc</keyword>
<dbReference type="SUPFAM" id="SSF144232">
    <property type="entry name" value="HIT/MYND zinc finger-like"/>
    <property type="match status" value="1"/>
</dbReference>
<reference evidence="6 7" key="1">
    <citation type="journal article" date="2012" name="Genome Biol.">
        <title>Genome and low-iron response of an oceanic diatom adapted to chronic iron limitation.</title>
        <authorList>
            <person name="Lommer M."/>
            <person name="Specht M."/>
            <person name="Roy A.S."/>
            <person name="Kraemer L."/>
            <person name="Andreson R."/>
            <person name="Gutowska M.A."/>
            <person name="Wolf J."/>
            <person name="Bergner S.V."/>
            <person name="Schilhabel M.B."/>
            <person name="Klostermeier U.C."/>
            <person name="Beiko R.G."/>
            <person name="Rosenstiel P."/>
            <person name="Hippler M."/>
            <person name="Laroche J."/>
        </authorList>
    </citation>
    <scope>NUCLEOTIDE SEQUENCE [LARGE SCALE GENOMIC DNA]</scope>
    <source>
        <strain evidence="6 7">CCMP1005</strain>
    </source>
</reference>
<dbReference type="EMBL" id="AGNL01030341">
    <property type="protein sequence ID" value="EJK56843.1"/>
    <property type="molecule type" value="Genomic_DNA"/>
</dbReference>
<dbReference type="SMART" id="SM00671">
    <property type="entry name" value="SEL1"/>
    <property type="match status" value="3"/>
</dbReference>
<dbReference type="GO" id="GO:0036503">
    <property type="term" value="P:ERAD pathway"/>
    <property type="evidence" value="ECO:0007669"/>
    <property type="project" value="InterPro"/>
</dbReference>
<evidence type="ECO:0000256" key="2">
    <source>
        <dbReference type="ARBA" id="ARBA00022771"/>
    </source>
</evidence>
<evidence type="ECO:0000256" key="4">
    <source>
        <dbReference type="PROSITE-ProRule" id="PRU00134"/>
    </source>
</evidence>
<evidence type="ECO:0000259" key="5">
    <source>
        <dbReference type="PROSITE" id="PS50865"/>
    </source>
</evidence>
<keyword evidence="2 4" id="KW-0863">Zinc-finger</keyword>
<dbReference type="Pfam" id="PF01753">
    <property type="entry name" value="zf-MYND"/>
    <property type="match status" value="1"/>
</dbReference>
<dbReference type="Pfam" id="PF08238">
    <property type="entry name" value="Sel1"/>
    <property type="match status" value="3"/>
</dbReference>
<dbReference type="PANTHER" id="PTHR45084">
    <property type="entry name" value="ERAD-ASSOCIATED E3 UBIQUITIN-PROTEIN LIGASE COMPONENT HRD3A-RELATED"/>
    <property type="match status" value="1"/>
</dbReference>
<dbReference type="PROSITE" id="PS01360">
    <property type="entry name" value="ZF_MYND_1"/>
    <property type="match status" value="1"/>
</dbReference>
<accession>K0RSQ0</accession>
<dbReference type="Proteomes" id="UP000266841">
    <property type="component" value="Unassembled WGS sequence"/>
</dbReference>
<dbReference type="Gene3D" id="6.10.140.2220">
    <property type="match status" value="1"/>
</dbReference>
<dbReference type="AlphaFoldDB" id="K0RSQ0"/>
<dbReference type="eggNOG" id="KOG1550">
    <property type="taxonomic scope" value="Eukaryota"/>
</dbReference>
<keyword evidence="1" id="KW-0479">Metal-binding</keyword>
<dbReference type="PROSITE" id="PS50865">
    <property type="entry name" value="ZF_MYND_2"/>
    <property type="match status" value="1"/>
</dbReference>
<name>K0RSQ0_THAOC</name>
<dbReference type="InterPro" id="IPR006597">
    <property type="entry name" value="Sel1-like"/>
</dbReference>
<dbReference type="OrthoDB" id="272077at2759"/>
<organism evidence="6 7">
    <name type="scientific">Thalassiosira oceanica</name>
    <name type="common">Marine diatom</name>
    <dbReference type="NCBI Taxonomy" id="159749"/>
    <lineage>
        <taxon>Eukaryota</taxon>
        <taxon>Sar</taxon>
        <taxon>Stramenopiles</taxon>
        <taxon>Ochrophyta</taxon>
        <taxon>Bacillariophyta</taxon>
        <taxon>Coscinodiscophyceae</taxon>
        <taxon>Thalassiosirophycidae</taxon>
        <taxon>Thalassiosirales</taxon>
        <taxon>Thalassiosiraceae</taxon>
        <taxon>Thalassiosira</taxon>
    </lineage>
</organism>
<dbReference type="SUPFAM" id="SSF81901">
    <property type="entry name" value="HCP-like"/>
    <property type="match status" value="1"/>
</dbReference>
<evidence type="ECO:0000313" key="7">
    <source>
        <dbReference type="Proteomes" id="UP000266841"/>
    </source>
</evidence>
<comment type="caution">
    <text evidence="6">The sequence shown here is derived from an EMBL/GenBank/DDBJ whole genome shotgun (WGS) entry which is preliminary data.</text>
</comment>
<proteinExistence type="predicted"/>
<dbReference type="InterPro" id="IPR002893">
    <property type="entry name" value="Znf_MYND"/>
</dbReference>
<dbReference type="GO" id="GO:0008270">
    <property type="term" value="F:zinc ion binding"/>
    <property type="evidence" value="ECO:0007669"/>
    <property type="project" value="UniProtKB-KW"/>
</dbReference>
<gene>
    <name evidence="6" type="ORF">THAOC_23186</name>
</gene>
<dbReference type="Gene3D" id="1.25.40.10">
    <property type="entry name" value="Tetratricopeptide repeat domain"/>
    <property type="match status" value="1"/>
</dbReference>
<evidence type="ECO:0000313" key="6">
    <source>
        <dbReference type="EMBL" id="EJK56843.1"/>
    </source>
</evidence>
<dbReference type="InterPro" id="IPR044623">
    <property type="entry name" value="HRD3"/>
</dbReference>
<dbReference type="InterPro" id="IPR011990">
    <property type="entry name" value="TPR-like_helical_dom_sf"/>
</dbReference>
<keyword evidence="7" id="KW-1185">Reference proteome</keyword>
<protein>
    <recommendedName>
        <fullName evidence="5">MYND-type domain-containing protein</fullName>
    </recommendedName>
</protein>
<feature type="domain" description="MYND-type" evidence="5">
    <location>
        <begin position="158"/>
        <end position="199"/>
    </location>
</feature>
<dbReference type="PANTHER" id="PTHR45084:SF1">
    <property type="entry name" value="ERAD-ASSOCIATED E3 UBIQUITIN-PROTEIN LIGASE COMPONENT HRD3A-RELATED"/>
    <property type="match status" value="1"/>
</dbReference>
<sequence length="407" mass="45305">MALRTPLSTKRAGATANLCIIARHEPGLPTEVSEPQITRRLDGSVLGRVSSIRRQVHHGSVRGLLDLEPVNGPADRSEDQMKRVCSFRWRQPRLKSTGRGYWPTALTKDWRLAAGDGGPLEVRSFQKATDGRGSGGTTTKLRSPMSCSLVATDDDAACANCGKQGSDIVKLRNCNACRLVKYCGVDCQKAHRKQHKKTCKQRAAELRDEQLYSQGHERPEGESCSICTLPIPAPIPKDNAHALAMIRARVKKKDPEAIQMLGQKYFYGLGLQKDVRRAVELWTEAAELGSILALHNLGYACVPGKGVEKDMTKALQFWTKAAMQGHAESRYNLGCDEFQKENYHRAARHYLISAKMGHKDSIENIKKLFMTGFVTKEQYDDALKGYQDAVEEMTSHNRDEAKRLLGN</sequence>
<evidence type="ECO:0000256" key="3">
    <source>
        <dbReference type="ARBA" id="ARBA00022833"/>
    </source>
</evidence>
<evidence type="ECO:0000256" key="1">
    <source>
        <dbReference type="ARBA" id="ARBA00022723"/>
    </source>
</evidence>